<dbReference type="InterPro" id="IPR050640">
    <property type="entry name" value="Bact_2-comp_sensor_kinase"/>
</dbReference>
<keyword evidence="2" id="KW-1003">Cell membrane</keyword>
<evidence type="ECO:0000256" key="12">
    <source>
        <dbReference type="SAM" id="Phobius"/>
    </source>
</evidence>
<evidence type="ECO:0000256" key="8">
    <source>
        <dbReference type="ARBA" id="ARBA00022840"/>
    </source>
</evidence>
<organism evidence="14 15">
    <name type="scientific">Hungatella hathewayi</name>
    <dbReference type="NCBI Taxonomy" id="154046"/>
    <lineage>
        <taxon>Bacteria</taxon>
        <taxon>Bacillati</taxon>
        <taxon>Bacillota</taxon>
        <taxon>Clostridia</taxon>
        <taxon>Lachnospirales</taxon>
        <taxon>Lachnospiraceae</taxon>
        <taxon>Hungatella</taxon>
    </lineage>
</organism>
<evidence type="ECO:0000256" key="7">
    <source>
        <dbReference type="ARBA" id="ARBA00022777"/>
    </source>
</evidence>
<reference evidence="14 15" key="1">
    <citation type="submission" date="2015-09" db="EMBL/GenBank/DDBJ databases">
        <authorList>
            <consortium name="Pathogen Informatics"/>
        </authorList>
    </citation>
    <scope>NUCLEOTIDE SEQUENCE [LARGE SCALE GENOMIC DNA]</scope>
    <source>
        <strain evidence="14 15">2789STDY5608850</strain>
    </source>
</reference>
<evidence type="ECO:0000256" key="5">
    <source>
        <dbReference type="ARBA" id="ARBA00022692"/>
    </source>
</evidence>
<evidence type="ECO:0000313" key="15">
    <source>
        <dbReference type="Proteomes" id="UP000095651"/>
    </source>
</evidence>
<evidence type="ECO:0000256" key="6">
    <source>
        <dbReference type="ARBA" id="ARBA00022741"/>
    </source>
</evidence>
<evidence type="ECO:0000256" key="2">
    <source>
        <dbReference type="ARBA" id="ARBA00022475"/>
    </source>
</evidence>
<keyword evidence="6" id="KW-0547">Nucleotide-binding</keyword>
<keyword evidence="9 12" id="KW-1133">Transmembrane helix</keyword>
<dbReference type="Pfam" id="PF06580">
    <property type="entry name" value="His_kinase"/>
    <property type="match status" value="1"/>
</dbReference>
<comment type="subcellular location">
    <subcellularLocation>
        <location evidence="1">Cell membrane</location>
        <topology evidence="1">Multi-pass membrane protein</topology>
    </subcellularLocation>
</comment>
<name>A0A174FBV9_9FIRM</name>
<dbReference type="SUPFAM" id="SSF55874">
    <property type="entry name" value="ATPase domain of HSP90 chaperone/DNA topoisomerase II/histidine kinase"/>
    <property type="match status" value="1"/>
</dbReference>
<dbReference type="GO" id="GO:0000155">
    <property type="term" value="F:phosphorelay sensor kinase activity"/>
    <property type="evidence" value="ECO:0007669"/>
    <property type="project" value="InterPro"/>
</dbReference>
<dbReference type="Gene3D" id="6.10.340.10">
    <property type="match status" value="1"/>
</dbReference>
<keyword evidence="7" id="KW-0418">Kinase</keyword>
<evidence type="ECO:0000256" key="9">
    <source>
        <dbReference type="ARBA" id="ARBA00022989"/>
    </source>
</evidence>
<dbReference type="EC" id="2.7.13.3" evidence="14"/>
<evidence type="ECO:0000256" key="1">
    <source>
        <dbReference type="ARBA" id="ARBA00004651"/>
    </source>
</evidence>
<dbReference type="PANTHER" id="PTHR34220:SF11">
    <property type="entry name" value="SENSOR PROTEIN KINASE HPTS"/>
    <property type="match status" value="1"/>
</dbReference>
<dbReference type="InterPro" id="IPR010559">
    <property type="entry name" value="Sig_transdc_His_kin_internal"/>
</dbReference>
<dbReference type="PANTHER" id="PTHR34220">
    <property type="entry name" value="SENSOR HISTIDINE KINASE YPDA"/>
    <property type="match status" value="1"/>
</dbReference>
<evidence type="ECO:0000313" key="14">
    <source>
        <dbReference type="EMBL" id="CUO46306.1"/>
    </source>
</evidence>
<keyword evidence="10" id="KW-0902">Two-component regulatory system</keyword>
<gene>
    <name evidence="14" type="primary">yehU_17</name>
    <name evidence="14" type="ORF">ERS852407_02878</name>
</gene>
<dbReference type="GO" id="GO:0005524">
    <property type="term" value="F:ATP binding"/>
    <property type="evidence" value="ECO:0007669"/>
    <property type="project" value="UniProtKB-KW"/>
</dbReference>
<accession>A0A174FBV9</accession>
<dbReference type="InterPro" id="IPR036890">
    <property type="entry name" value="HATPase_C_sf"/>
</dbReference>
<feature type="transmembrane region" description="Helical" evidence="12">
    <location>
        <begin position="12"/>
        <end position="32"/>
    </location>
</feature>
<evidence type="ECO:0000256" key="3">
    <source>
        <dbReference type="ARBA" id="ARBA00022553"/>
    </source>
</evidence>
<dbReference type="RefSeq" id="WP_055656127.1">
    <property type="nucleotide sequence ID" value="NZ_CABIXC010000007.1"/>
</dbReference>
<proteinExistence type="predicted"/>
<dbReference type="Proteomes" id="UP000095651">
    <property type="component" value="Unassembled WGS sequence"/>
</dbReference>
<evidence type="ECO:0000256" key="11">
    <source>
        <dbReference type="ARBA" id="ARBA00023136"/>
    </source>
</evidence>
<evidence type="ECO:0000259" key="13">
    <source>
        <dbReference type="Pfam" id="PF06580"/>
    </source>
</evidence>
<feature type="domain" description="Signal transduction histidine kinase internal region" evidence="13">
    <location>
        <begin position="402"/>
        <end position="477"/>
    </location>
</feature>
<evidence type="ECO:0000256" key="10">
    <source>
        <dbReference type="ARBA" id="ARBA00023012"/>
    </source>
</evidence>
<sequence>MKKHFISINTRFITLLALCTIAPMLIFSFYFYSYERSRALEQYRRESEINMSVAIKNIEYYISTCVSSARTVYSNPDLHNMLLKGSPQDFVSQEFTEPGRIFSYMQGIYTVAPNARQIRLLSFRLNKSFLLITNTLQKSMISLNAAEAERPTFSEYTDVTIEPVHPMSTYGHRTYYSSGSLDTEEVFTIWLPIYSISAEKQLLGVLSIDMPATFIYDNCCLAYKEGEFVCIVNSDGEMILSGSPQSGDILFSSPIVKKLLAPGHDTFHSFTEDGVLYLKSSFPASYLDWHMIKAAPDASIYSSTDLQLRFLTTTFLLGVLLATVLNSLTLTRLTGPLKKATRYMTKAKGKSGDFSKFQLSDYLGYRQNDELKMLFDSMQEMMDSIQHYTIRQYKMELLQQDTELKMLQAQINPHFIHNTLQCLANNALANNDLAQYDYITALGQMMRYAMEISQTVSSLGEELDYVYRYFTLQKMRFCSIAEFKICPVYPRLFLLPKMTLQPLIENCIYHGGVMKKTDGFIEFTAETEGNFFVLSICDNGQPIAAERALEMQKSFSMQKDWFVERYAQLETASNYRSLALGYYADGIPREHIGINNVFMRLLFHFGADCTIEILANDYGGTTVRLKLPGQPQVSAPDTIYF</sequence>
<dbReference type="GO" id="GO:0005886">
    <property type="term" value="C:plasma membrane"/>
    <property type="evidence" value="ECO:0007669"/>
    <property type="project" value="UniProtKB-SubCell"/>
</dbReference>
<dbReference type="EMBL" id="CYZE01000007">
    <property type="protein sequence ID" value="CUO46306.1"/>
    <property type="molecule type" value="Genomic_DNA"/>
</dbReference>
<keyword evidence="5 12" id="KW-0812">Transmembrane</keyword>
<dbReference type="AlphaFoldDB" id="A0A174FBV9"/>
<evidence type="ECO:0000256" key="4">
    <source>
        <dbReference type="ARBA" id="ARBA00022679"/>
    </source>
</evidence>
<protein>
    <submittedName>
        <fullName evidence="14">Putative signal transduction protein with a C-terminal ATPase domain</fullName>
        <ecNumber evidence="14">2.7.13.3</ecNumber>
    </submittedName>
</protein>
<keyword evidence="3" id="KW-0597">Phosphoprotein</keyword>
<keyword evidence="4 14" id="KW-0808">Transferase</keyword>
<keyword evidence="8" id="KW-0067">ATP-binding</keyword>
<dbReference type="Gene3D" id="3.30.565.10">
    <property type="entry name" value="Histidine kinase-like ATPase, C-terminal domain"/>
    <property type="match status" value="1"/>
</dbReference>
<keyword evidence="11 12" id="KW-0472">Membrane</keyword>